<feature type="transmembrane region" description="Helical" evidence="1">
    <location>
        <begin position="143"/>
        <end position="165"/>
    </location>
</feature>
<keyword evidence="1" id="KW-0812">Transmembrane</keyword>
<evidence type="ECO:0000313" key="2">
    <source>
        <dbReference type="EMBL" id="OLF17784.1"/>
    </source>
</evidence>
<feature type="transmembrane region" description="Helical" evidence="1">
    <location>
        <begin position="319"/>
        <end position="342"/>
    </location>
</feature>
<feature type="transmembrane region" description="Helical" evidence="1">
    <location>
        <begin position="393"/>
        <end position="413"/>
    </location>
</feature>
<evidence type="ECO:0008006" key="4">
    <source>
        <dbReference type="Google" id="ProtNLM"/>
    </source>
</evidence>
<dbReference type="Proteomes" id="UP000185596">
    <property type="component" value="Unassembled WGS sequence"/>
</dbReference>
<dbReference type="AlphaFoldDB" id="A0A1Q8CTY6"/>
<comment type="caution">
    <text evidence="2">The sequence shown here is derived from an EMBL/GenBank/DDBJ whole genome shotgun (WGS) entry which is preliminary data.</text>
</comment>
<dbReference type="STRING" id="1912961.BU204_09855"/>
<feature type="transmembrane region" description="Helical" evidence="1">
    <location>
        <begin position="195"/>
        <end position="212"/>
    </location>
</feature>
<keyword evidence="3" id="KW-1185">Reference proteome</keyword>
<feature type="transmembrane region" description="Helical" evidence="1">
    <location>
        <begin position="224"/>
        <end position="243"/>
    </location>
</feature>
<dbReference type="EMBL" id="MSIE01000014">
    <property type="protein sequence ID" value="OLF17784.1"/>
    <property type="molecule type" value="Genomic_DNA"/>
</dbReference>
<accession>A0A1Q8CTY6</accession>
<keyword evidence="1" id="KW-0472">Membrane</keyword>
<feature type="transmembrane region" description="Helical" evidence="1">
    <location>
        <begin position="113"/>
        <end position="137"/>
    </location>
</feature>
<protein>
    <recommendedName>
        <fullName evidence="4">Glycosyltransferase RgtA/B/C/D-like domain-containing protein</fullName>
    </recommendedName>
</protein>
<feature type="transmembrane region" description="Helical" evidence="1">
    <location>
        <begin position="293"/>
        <end position="312"/>
    </location>
</feature>
<feature type="transmembrane region" description="Helical" evidence="1">
    <location>
        <begin position="79"/>
        <end position="101"/>
    </location>
</feature>
<feature type="transmembrane region" description="Helical" evidence="1">
    <location>
        <begin position="21"/>
        <end position="43"/>
    </location>
</feature>
<reference evidence="2 3" key="1">
    <citation type="submission" date="2016-12" db="EMBL/GenBank/DDBJ databases">
        <title>The draft genome sequence of Actinophytocola sp. 11-183.</title>
        <authorList>
            <person name="Wang W."/>
            <person name="Yuan L."/>
        </authorList>
    </citation>
    <scope>NUCLEOTIDE SEQUENCE [LARGE SCALE GENOMIC DNA]</scope>
    <source>
        <strain evidence="2 3">11-183</strain>
    </source>
</reference>
<proteinExistence type="predicted"/>
<gene>
    <name evidence="2" type="ORF">BU204_09855</name>
</gene>
<evidence type="ECO:0000313" key="3">
    <source>
        <dbReference type="Proteomes" id="UP000185596"/>
    </source>
</evidence>
<feature type="transmembrane region" description="Helical" evidence="1">
    <location>
        <begin position="172"/>
        <end position="189"/>
    </location>
</feature>
<evidence type="ECO:0000256" key="1">
    <source>
        <dbReference type="SAM" id="Phobius"/>
    </source>
</evidence>
<name>A0A1Q8CTY6_9PSEU</name>
<feature type="transmembrane region" description="Helical" evidence="1">
    <location>
        <begin position="354"/>
        <end position="372"/>
    </location>
</feature>
<organism evidence="2 3">
    <name type="scientific">Actinophytocola xanthii</name>
    <dbReference type="NCBI Taxonomy" id="1912961"/>
    <lineage>
        <taxon>Bacteria</taxon>
        <taxon>Bacillati</taxon>
        <taxon>Actinomycetota</taxon>
        <taxon>Actinomycetes</taxon>
        <taxon>Pseudonocardiales</taxon>
        <taxon>Pseudonocardiaceae</taxon>
    </lineage>
</organism>
<keyword evidence="1" id="KW-1133">Transmembrane helix</keyword>
<sequence length="600" mass="64440">MRVSGPRHRSGRRGGVSLVALVAFGVAGVPFLVHVFGVLNGYFGQDDFILTYRAAHGAVYDPGFLFQDYSGHLQPGSFFYAWLVTSLAPLNFTVAVVPLLVVHAVTLWLCWRVLTLLFGVRWAVLVPFALFAASPLILFPTVWWAYSLQLLPVLLALFGALYAQVRYLDSGAWWYAALGVLWTAVGLAFYEKAALIPAVLFAVTVFRGPREEGAIVGALSRHRWVWLGYLVVLGGYLGLYLALTDTPANAEPVSSRDVLTFVYRSVVDTFLPGLFGGPLTEPAGGAAWVTPPLVVRVGAVLVAVGVVVASVVRSRRGALLPWVFLGLYLAVDLALVAGTRLGVLGPAIGTDPRYLADVVPVAVLCGAFAFFGGNREETETREGDGRRGVGRRMPVAVVGVCVVLVAGGVASFVRVAPALQFREAREYVATARAALAEQPGMVLFDTGVPGAIMIDWFVADAFTSRVVGLVPESPRFDRPAEELYQLDGNGTPQPVINLDDPTRALPGPEPDCGYLVGEEPVRIPMEDTVSGRRIVRIGYYTGDSGEGTVTVGDTRVRVRFTEGLHVVHIVASGVYAHVEIRRTLRVAPLCVTDVTVGLPG</sequence>